<evidence type="ECO:0000313" key="2">
    <source>
        <dbReference type="EMBL" id="OMJ78005.1"/>
    </source>
</evidence>
<comment type="caution">
    <text evidence="2">The sequence shown here is derived from an EMBL/GenBank/DDBJ whole genome shotgun (WGS) entry which is preliminary data.</text>
</comment>
<proteinExistence type="predicted"/>
<organism evidence="2 3">
    <name type="scientific">Stentor coeruleus</name>
    <dbReference type="NCBI Taxonomy" id="5963"/>
    <lineage>
        <taxon>Eukaryota</taxon>
        <taxon>Sar</taxon>
        <taxon>Alveolata</taxon>
        <taxon>Ciliophora</taxon>
        <taxon>Postciliodesmatophora</taxon>
        <taxon>Heterotrichea</taxon>
        <taxon>Heterotrichida</taxon>
        <taxon>Stentoridae</taxon>
        <taxon>Stentor</taxon>
    </lineage>
</organism>
<keyword evidence="3" id="KW-1185">Reference proteome</keyword>
<reference evidence="2 3" key="1">
    <citation type="submission" date="2016-11" db="EMBL/GenBank/DDBJ databases">
        <title>The macronuclear genome of Stentor coeruleus: a giant cell with tiny introns.</title>
        <authorList>
            <person name="Slabodnick M."/>
            <person name="Ruby J.G."/>
            <person name="Reiff S.B."/>
            <person name="Swart E.C."/>
            <person name="Gosai S."/>
            <person name="Prabakaran S."/>
            <person name="Witkowska E."/>
            <person name="Larue G.E."/>
            <person name="Fisher S."/>
            <person name="Freeman R.M."/>
            <person name="Gunawardena J."/>
            <person name="Chu W."/>
            <person name="Stover N.A."/>
            <person name="Gregory B.D."/>
            <person name="Nowacki M."/>
            <person name="Derisi J."/>
            <person name="Roy S.W."/>
            <person name="Marshall W.F."/>
            <person name="Sood P."/>
        </authorList>
    </citation>
    <scope>NUCLEOTIDE SEQUENCE [LARGE SCALE GENOMIC DNA]</scope>
    <source>
        <strain evidence="2">WM001</strain>
    </source>
</reference>
<sequence>MVKKVMIAVFLISLTYSAQAIVESFLLHGNHKITELLQVQKIDTTEVMVCTCLPEDIVLETEDEIPPFESEEECAEAFSIVVTCEGDNCTVTDTSDTIDFDVDCDSEDECLTDINLEVVNSATEAETETELVNPVFLQKYETDTQ</sequence>
<feature type="signal peptide" evidence="1">
    <location>
        <begin position="1"/>
        <end position="20"/>
    </location>
</feature>
<dbReference type="AlphaFoldDB" id="A0A1R2BN58"/>
<gene>
    <name evidence="2" type="ORF">SteCoe_22288</name>
</gene>
<dbReference type="EMBL" id="MPUH01000544">
    <property type="protein sequence ID" value="OMJ78005.1"/>
    <property type="molecule type" value="Genomic_DNA"/>
</dbReference>
<dbReference type="Proteomes" id="UP000187209">
    <property type="component" value="Unassembled WGS sequence"/>
</dbReference>
<protein>
    <submittedName>
        <fullName evidence="2">Uncharacterized protein</fullName>
    </submittedName>
</protein>
<name>A0A1R2BN58_9CILI</name>
<evidence type="ECO:0000256" key="1">
    <source>
        <dbReference type="SAM" id="SignalP"/>
    </source>
</evidence>
<accession>A0A1R2BN58</accession>
<evidence type="ECO:0000313" key="3">
    <source>
        <dbReference type="Proteomes" id="UP000187209"/>
    </source>
</evidence>
<feature type="chain" id="PRO_5010348824" evidence="1">
    <location>
        <begin position="21"/>
        <end position="145"/>
    </location>
</feature>
<keyword evidence="1" id="KW-0732">Signal</keyword>